<evidence type="ECO:0000313" key="14">
    <source>
        <dbReference type="Proteomes" id="UP000321807"/>
    </source>
</evidence>
<comment type="subcellular location">
    <subcellularLocation>
        <location evidence="10">Cell inner membrane</location>
        <topology evidence="10">Single-pass membrane protein</topology>
    </subcellularLocation>
    <subcellularLocation>
        <location evidence="1">Cell membrane</location>
        <topology evidence="1">Single-pass membrane protein</topology>
    </subcellularLocation>
</comment>
<feature type="transmembrane region" description="Helical" evidence="10">
    <location>
        <begin position="21"/>
        <end position="42"/>
    </location>
</feature>
<gene>
    <name evidence="10 11" type="primary">tolR</name>
    <name evidence="11" type="ORF">CS053_04240</name>
    <name evidence="12" type="ORF">SAMN05192579_10559</name>
</gene>
<keyword evidence="5 10" id="KW-0132">Cell division</keyword>
<keyword evidence="7 10" id="KW-1133">Transmembrane helix</keyword>
<reference evidence="13" key="1">
    <citation type="submission" date="2016-10" db="EMBL/GenBank/DDBJ databases">
        <authorList>
            <person name="Varghese N."/>
            <person name="Submissions S."/>
        </authorList>
    </citation>
    <scope>NUCLEOTIDE SEQUENCE [LARGE SCALE GENOMIC DNA]</scope>
    <source>
        <strain evidence="13">MO64</strain>
    </source>
</reference>
<keyword evidence="8 10" id="KW-0472">Membrane</keyword>
<dbReference type="Proteomes" id="UP000198725">
    <property type="component" value="Unassembled WGS sequence"/>
</dbReference>
<comment type="similarity">
    <text evidence="2 10">Belongs to the ExbD/TolR family.</text>
</comment>
<evidence type="ECO:0000256" key="5">
    <source>
        <dbReference type="ARBA" id="ARBA00022618"/>
    </source>
</evidence>
<evidence type="ECO:0000256" key="10">
    <source>
        <dbReference type="HAMAP-Rule" id="MF_02203"/>
    </source>
</evidence>
<protein>
    <recommendedName>
        <fullName evidence="10">Tol-Pal system protein TolR</fullName>
    </recommendedName>
</protein>
<keyword evidence="6 10" id="KW-0812">Transmembrane</keyword>
<dbReference type="GO" id="GO:0022857">
    <property type="term" value="F:transmembrane transporter activity"/>
    <property type="evidence" value="ECO:0007669"/>
    <property type="project" value="InterPro"/>
</dbReference>
<sequence>MRTPRTSRRHKRYKLKSEINVVPYIDVMLVLLIIFMVTTPMINASVDVNLPQADAKALHTKDEPVIVEVDHDGNFFLRKGKDDKEPVTADQLKVEIGAIVKQNPDISVLVAGDQSGKYNGVYQALTDLQQAGVSKVGLMSTPESGKPNARP</sequence>
<dbReference type="NCBIfam" id="TIGR02801">
    <property type="entry name" value="tolR"/>
    <property type="match status" value="1"/>
</dbReference>
<dbReference type="PANTHER" id="PTHR30558">
    <property type="entry name" value="EXBD MEMBRANE COMPONENT OF PMF-DRIVEN MACROMOLECULE IMPORT SYSTEM"/>
    <property type="match status" value="1"/>
</dbReference>
<proteinExistence type="inferred from homology"/>
<dbReference type="KEGG" id="rgl:CS053_04240"/>
<dbReference type="GO" id="GO:0005886">
    <property type="term" value="C:plasma membrane"/>
    <property type="evidence" value="ECO:0007669"/>
    <property type="project" value="UniProtKB-SubCell"/>
</dbReference>
<dbReference type="EMBL" id="CP042807">
    <property type="protein sequence ID" value="QEE23814.1"/>
    <property type="molecule type" value="Genomic_DNA"/>
</dbReference>
<dbReference type="InterPro" id="IPR014168">
    <property type="entry name" value="Tol-Pal_TolR"/>
</dbReference>
<dbReference type="HAMAP" id="MF_02203">
    <property type="entry name" value="TolR"/>
    <property type="match status" value="1"/>
</dbReference>
<dbReference type="GO" id="GO:0015031">
    <property type="term" value="P:protein transport"/>
    <property type="evidence" value="ECO:0007669"/>
    <property type="project" value="InterPro"/>
</dbReference>
<evidence type="ECO:0000256" key="1">
    <source>
        <dbReference type="ARBA" id="ARBA00004162"/>
    </source>
</evidence>
<dbReference type="PANTHER" id="PTHR30558:SF7">
    <property type="entry name" value="TOL-PAL SYSTEM PROTEIN TOLR"/>
    <property type="match status" value="1"/>
</dbReference>
<reference evidence="11 14" key="3">
    <citation type="submission" date="2019-08" db="EMBL/GenBank/DDBJ databases">
        <title>Complete genome sequence of Rhodanobacter glycinis strain T01E-68 isolated from tomato root.</title>
        <authorList>
            <person name="Weon H.-Y."/>
            <person name="Lee S.A."/>
        </authorList>
    </citation>
    <scope>NUCLEOTIDE SEQUENCE [LARGE SCALE GENOMIC DNA]</scope>
    <source>
        <strain evidence="11 14">T01E-68</strain>
    </source>
</reference>
<evidence type="ECO:0000256" key="6">
    <source>
        <dbReference type="ARBA" id="ARBA00022692"/>
    </source>
</evidence>
<keyword evidence="4 10" id="KW-0997">Cell inner membrane</keyword>
<dbReference type="InterPro" id="IPR003400">
    <property type="entry name" value="ExbD"/>
</dbReference>
<evidence type="ECO:0000313" key="11">
    <source>
        <dbReference type="EMBL" id="QEE23814.1"/>
    </source>
</evidence>
<dbReference type="Gene3D" id="3.30.420.270">
    <property type="match status" value="1"/>
</dbReference>
<evidence type="ECO:0000256" key="8">
    <source>
        <dbReference type="ARBA" id="ARBA00023136"/>
    </source>
</evidence>
<dbReference type="AlphaFoldDB" id="A0A1I4BDU4"/>
<keyword evidence="13" id="KW-1185">Reference proteome</keyword>
<dbReference type="Pfam" id="PF02472">
    <property type="entry name" value="ExbD"/>
    <property type="match status" value="1"/>
</dbReference>
<evidence type="ECO:0000256" key="4">
    <source>
        <dbReference type="ARBA" id="ARBA00022519"/>
    </source>
</evidence>
<evidence type="ECO:0000313" key="13">
    <source>
        <dbReference type="Proteomes" id="UP000198725"/>
    </source>
</evidence>
<accession>A0A1I4BDU4</accession>
<evidence type="ECO:0000256" key="7">
    <source>
        <dbReference type="ARBA" id="ARBA00022989"/>
    </source>
</evidence>
<evidence type="ECO:0000256" key="9">
    <source>
        <dbReference type="ARBA" id="ARBA00023306"/>
    </source>
</evidence>
<evidence type="ECO:0000256" key="3">
    <source>
        <dbReference type="ARBA" id="ARBA00022475"/>
    </source>
</evidence>
<keyword evidence="3 10" id="KW-1003">Cell membrane</keyword>
<dbReference type="RefSeq" id="WP_092702827.1">
    <property type="nucleotide sequence ID" value="NZ_CP042807.1"/>
</dbReference>
<dbReference type="Proteomes" id="UP000321807">
    <property type="component" value="Chromosome"/>
</dbReference>
<comment type="function">
    <text evidence="10">Part of the Tol-Pal system, which plays a role in outer membrane invagination during cell division and is important for maintaining outer membrane integrity.</text>
</comment>
<keyword evidence="9 10" id="KW-0131">Cell cycle</keyword>
<evidence type="ECO:0000256" key="2">
    <source>
        <dbReference type="ARBA" id="ARBA00005811"/>
    </source>
</evidence>
<evidence type="ECO:0000313" key="12">
    <source>
        <dbReference type="EMBL" id="SFK66955.1"/>
    </source>
</evidence>
<dbReference type="GO" id="GO:0051301">
    <property type="term" value="P:cell division"/>
    <property type="evidence" value="ECO:0007669"/>
    <property type="project" value="UniProtKB-UniRule"/>
</dbReference>
<reference evidence="12" key="2">
    <citation type="submission" date="2016-10" db="EMBL/GenBank/DDBJ databases">
        <authorList>
            <person name="de Groot N.N."/>
        </authorList>
    </citation>
    <scope>NUCLEOTIDE SEQUENCE [LARGE SCALE GENOMIC DNA]</scope>
    <source>
        <strain evidence="12">MO64</strain>
    </source>
</reference>
<comment type="subunit">
    <text evidence="10">The Tol-Pal system is composed of five core proteins: the inner membrane proteins TolA, TolQ and TolR, the periplasmic protein TolB and the outer membrane protein Pal. They form a network linking the inner and outer membranes and the peptidoglycan layer.</text>
</comment>
<dbReference type="EMBL" id="FOSR01000005">
    <property type="protein sequence ID" value="SFK66955.1"/>
    <property type="molecule type" value="Genomic_DNA"/>
</dbReference>
<organism evidence="12 13">
    <name type="scientific">Rhodanobacter glycinis</name>
    <dbReference type="NCBI Taxonomy" id="582702"/>
    <lineage>
        <taxon>Bacteria</taxon>
        <taxon>Pseudomonadati</taxon>
        <taxon>Pseudomonadota</taxon>
        <taxon>Gammaproteobacteria</taxon>
        <taxon>Lysobacterales</taxon>
        <taxon>Rhodanobacteraceae</taxon>
        <taxon>Rhodanobacter</taxon>
    </lineage>
</organism>
<name>A0A1I4BDU4_9GAMM</name>